<organism evidence="1 2">
    <name type="scientific">Thermocoleostomius sinensis A174</name>
    <dbReference type="NCBI Taxonomy" id="2016057"/>
    <lineage>
        <taxon>Bacteria</taxon>
        <taxon>Bacillati</taxon>
        <taxon>Cyanobacteriota</taxon>
        <taxon>Cyanophyceae</taxon>
        <taxon>Oculatellales</taxon>
        <taxon>Oculatellaceae</taxon>
        <taxon>Thermocoleostomius</taxon>
    </lineage>
</organism>
<dbReference type="KEGG" id="tsin:OXH18_06455"/>
<reference evidence="1" key="1">
    <citation type="submission" date="2022-12" db="EMBL/GenBank/DDBJ databases">
        <title>Polyphasic identification of a Novel Hot-Spring Cyanobacterium Ocullathermofonsia sinensis gen nov. sp. nov. and Genomic Insights on its Adaptations to the Thermal Habitat.</title>
        <authorList>
            <person name="Daroch M."/>
            <person name="Tang J."/>
            <person name="Jiang Y."/>
        </authorList>
    </citation>
    <scope>NUCLEOTIDE SEQUENCE</scope>
    <source>
        <strain evidence="1">PKUAC-SCTA174</strain>
    </source>
</reference>
<sequence length="458" mass="52888">MMSKDNLAVQASCCDAAMHWDDSTDRLKQDAELADPERLYRELLVLVKTQPAELVLATFKDTFFATADADPDTAALCQRDWFAVLKPMLLANQAQTFRNTLKRCCYILVNNWEIARNYGAIRALVQLFSDPILAKSSVLPIIRRLRNWLKDFVTSPDFQELTLFAARYPDRTTTHWTDRYVPYLLVPQYVNLNNPFEQRQAARALYKKMKAQFKFDLAMYTAHAHASNTSEAVSKNPTRLGDEAVQLIKRIVLTRRFVDYPHLAHVFLEQTQYLSYREFKCSLIDYLIFSIDKGEMATTLRSYLADQLNSLYQEHDDDLIDKSLRLRTANRLIDYLTIEKQQQPSTLFTLFLAHNAALTLVVILLKLVLSSQYSRTHLEVRIAELIKYYEIYAESECQWIIRFLEILNIAMTIYTENVEYSLVNMTRACSASPSVALAEAHLADYRIFSQLRSGKSAS</sequence>
<proteinExistence type="predicted"/>
<evidence type="ECO:0000313" key="1">
    <source>
        <dbReference type="EMBL" id="WAL61622.1"/>
    </source>
</evidence>
<gene>
    <name evidence="1" type="ORF">OXH18_06455</name>
</gene>
<dbReference type="EMBL" id="CP113797">
    <property type="protein sequence ID" value="WAL61622.1"/>
    <property type="molecule type" value="Genomic_DNA"/>
</dbReference>
<keyword evidence="2" id="KW-1185">Reference proteome</keyword>
<name>A0A9E9CAZ2_9CYAN</name>
<accession>A0A9E9CAZ2</accession>
<protein>
    <submittedName>
        <fullName evidence="1">Uncharacterized protein</fullName>
    </submittedName>
</protein>
<dbReference type="Proteomes" id="UP001163152">
    <property type="component" value="Chromosome"/>
</dbReference>
<dbReference type="RefSeq" id="WP_268611634.1">
    <property type="nucleotide sequence ID" value="NZ_CP113797.1"/>
</dbReference>
<dbReference type="AlphaFoldDB" id="A0A9E9CAZ2"/>
<evidence type="ECO:0000313" key="2">
    <source>
        <dbReference type="Proteomes" id="UP001163152"/>
    </source>
</evidence>